<organism evidence="3 4">
    <name type="scientific">Eubacterium oxidoreducens</name>
    <dbReference type="NCBI Taxonomy" id="1732"/>
    <lineage>
        <taxon>Bacteria</taxon>
        <taxon>Bacillati</taxon>
        <taxon>Bacillota</taxon>
        <taxon>Clostridia</taxon>
        <taxon>Eubacteriales</taxon>
        <taxon>Eubacteriaceae</taxon>
        <taxon>Eubacterium</taxon>
    </lineage>
</organism>
<dbReference type="Proteomes" id="UP000199228">
    <property type="component" value="Unassembled WGS sequence"/>
</dbReference>
<protein>
    <recommendedName>
        <fullName evidence="5">tRNA_anti-like</fullName>
    </recommendedName>
</protein>
<evidence type="ECO:0008006" key="5">
    <source>
        <dbReference type="Google" id="ProtNLM"/>
    </source>
</evidence>
<evidence type="ECO:0000313" key="4">
    <source>
        <dbReference type="Proteomes" id="UP000199228"/>
    </source>
</evidence>
<accession>A0A1G6AXJ1</accession>
<evidence type="ECO:0000256" key="2">
    <source>
        <dbReference type="SAM" id="SignalP"/>
    </source>
</evidence>
<evidence type="ECO:0000313" key="3">
    <source>
        <dbReference type="EMBL" id="SDB13034.1"/>
    </source>
</evidence>
<feature type="region of interest" description="Disordered" evidence="1">
    <location>
        <begin position="29"/>
        <end position="56"/>
    </location>
</feature>
<proteinExistence type="predicted"/>
<feature type="signal peptide" evidence="2">
    <location>
        <begin position="1"/>
        <end position="23"/>
    </location>
</feature>
<name>A0A1G6AXJ1_EUBOX</name>
<dbReference type="EMBL" id="FMXR01000007">
    <property type="protein sequence ID" value="SDB13034.1"/>
    <property type="molecule type" value="Genomic_DNA"/>
</dbReference>
<gene>
    <name evidence="3" type="ORF">SAMN02910417_00996</name>
</gene>
<reference evidence="3 4" key="1">
    <citation type="submission" date="2016-10" db="EMBL/GenBank/DDBJ databases">
        <authorList>
            <person name="de Groot N.N."/>
        </authorList>
    </citation>
    <scope>NUCLEOTIDE SEQUENCE [LARGE SCALE GENOMIC DNA]</scope>
    <source>
        <strain evidence="3 4">DSM 3217</strain>
    </source>
</reference>
<dbReference type="AlphaFoldDB" id="A0A1G6AXJ1"/>
<keyword evidence="4" id="KW-1185">Reference proteome</keyword>
<evidence type="ECO:0000256" key="1">
    <source>
        <dbReference type="SAM" id="MobiDB-lite"/>
    </source>
</evidence>
<dbReference type="OrthoDB" id="359707at2"/>
<sequence length="176" mass="19316">MRKKIWGMILAAGMMTALLGGCASEDATSDTVSEEAVSDTQTESDAISEEESTVSKQEVSAAEGIDVDLTQLSSTMVYSEVYNMMLVPDEYIGKTVKMNGAFTTYENEETGQIYYACIIQDATACCSQGIEFELAGDYTYPDDYPQEDTEIVVQGTFETYEEDGLTYCRLADATME</sequence>
<feature type="chain" id="PRO_5038456518" description="tRNA_anti-like" evidence="2">
    <location>
        <begin position="24"/>
        <end position="176"/>
    </location>
</feature>
<dbReference type="PROSITE" id="PS51257">
    <property type="entry name" value="PROKAR_LIPOPROTEIN"/>
    <property type="match status" value="1"/>
</dbReference>
<dbReference type="RefSeq" id="WP_090172862.1">
    <property type="nucleotide sequence ID" value="NZ_FMXR01000007.1"/>
</dbReference>
<keyword evidence="2" id="KW-0732">Signal</keyword>
<dbReference type="STRING" id="1732.SAMN02910417_00996"/>